<dbReference type="GO" id="GO:0003824">
    <property type="term" value="F:catalytic activity"/>
    <property type="evidence" value="ECO:0007669"/>
    <property type="project" value="InterPro"/>
</dbReference>
<comment type="caution">
    <text evidence="2">The sequence shown here is derived from an EMBL/GenBank/DDBJ whole genome shotgun (WGS) entry which is preliminary data.</text>
</comment>
<reference evidence="2 3" key="1">
    <citation type="journal article" date="2016" name="Nat. Commun.">
        <title>Extremotolerant tardigrade genome and improved radiotolerance of human cultured cells by tardigrade-unique protein.</title>
        <authorList>
            <person name="Hashimoto T."/>
            <person name="Horikawa D.D."/>
            <person name="Saito Y."/>
            <person name="Kuwahara H."/>
            <person name="Kozuka-Hata H."/>
            <person name="Shin-I T."/>
            <person name="Minakuchi Y."/>
            <person name="Ohishi K."/>
            <person name="Motoyama A."/>
            <person name="Aizu T."/>
            <person name="Enomoto A."/>
            <person name="Kondo K."/>
            <person name="Tanaka S."/>
            <person name="Hara Y."/>
            <person name="Koshikawa S."/>
            <person name="Sagara H."/>
            <person name="Miura T."/>
            <person name="Yokobori S."/>
            <person name="Miyagawa K."/>
            <person name="Suzuki Y."/>
            <person name="Kubo T."/>
            <person name="Oyama M."/>
            <person name="Kohara Y."/>
            <person name="Fujiyama A."/>
            <person name="Arakawa K."/>
            <person name="Katayama T."/>
            <person name="Toyoda A."/>
            <person name="Kunieda T."/>
        </authorList>
    </citation>
    <scope>NUCLEOTIDE SEQUENCE [LARGE SCALE GENOMIC DNA]</scope>
    <source>
        <strain evidence="2 3">YOKOZUNA-1</strain>
    </source>
</reference>
<dbReference type="Pfam" id="PF14529">
    <property type="entry name" value="Exo_endo_phos_2"/>
    <property type="match status" value="1"/>
</dbReference>
<keyword evidence="3" id="KW-1185">Reference proteome</keyword>
<evidence type="ECO:0000313" key="2">
    <source>
        <dbReference type="EMBL" id="GAU92264.1"/>
    </source>
</evidence>
<dbReference type="Proteomes" id="UP000186922">
    <property type="component" value="Unassembled WGS sequence"/>
</dbReference>
<dbReference type="InterPro" id="IPR005135">
    <property type="entry name" value="Endo/exonuclease/phosphatase"/>
</dbReference>
<sequence>LELLWVKFISVRTNLLVGVLYAPGYDLDVFTKLRTSLQLIPPRLRRNLVLLGDFNCPDYSIEETSVKTRRTRELVSVIKEFAIFQRVRGDTRQRKTSCSCLDLVFVSQLSLVRCVSIVPPPSSKNDHAGIQWFVDLWTCSFPSPPRPTWIFDTGDVTQLRKDIRAVDWKRFFTVQCNSDLATACFEAKLIEIARRHFRLKMISSKRLTRPSLSSRTVDSLKRRDAAFRLWNRSKEMSAFTRWVECARISKRAAKTRYLRNIATSSRRNPDAVWKHEQSRKAFLQFQ</sequence>
<dbReference type="AlphaFoldDB" id="A0A1D1URE4"/>
<dbReference type="SUPFAM" id="SSF56219">
    <property type="entry name" value="DNase I-like"/>
    <property type="match status" value="1"/>
</dbReference>
<dbReference type="GO" id="GO:0007508">
    <property type="term" value="P:larval heart development"/>
    <property type="evidence" value="ECO:0007669"/>
    <property type="project" value="TreeGrafter"/>
</dbReference>
<dbReference type="Gene3D" id="3.60.10.10">
    <property type="entry name" value="Endonuclease/exonuclease/phosphatase"/>
    <property type="match status" value="1"/>
</dbReference>
<dbReference type="EMBL" id="BDGG01000002">
    <property type="protein sequence ID" value="GAU92264.1"/>
    <property type="molecule type" value="Genomic_DNA"/>
</dbReference>
<evidence type="ECO:0000259" key="1">
    <source>
        <dbReference type="Pfam" id="PF14529"/>
    </source>
</evidence>
<feature type="domain" description="Endonuclease/exonuclease/phosphatase" evidence="1">
    <location>
        <begin position="19"/>
        <end position="130"/>
    </location>
</feature>
<proteinExistence type="predicted"/>
<dbReference type="GO" id="GO:0061343">
    <property type="term" value="P:cell adhesion involved in heart morphogenesis"/>
    <property type="evidence" value="ECO:0007669"/>
    <property type="project" value="TreeGrafter"/>
</dbReference>
<dbReference type="OrthoDB" id="6781885at2759"/>
<name>A0A1D1URE4_RAMVA</name>
<organism evidence="2 3">
    <name type="scientific">Ramazzottius varieornatus</name>
    <name type="common">Water bear</name>
    <name type="synonym">Tardigrade</name>
    <dbReference type="NCBI Taxonomy" id="947166"/>
    <lineage>
        <taxon>Eukaryota</taxon>
        <taxon>Metazoa</taxon>
        <taxon>Ecdysozoa</taxon>
        <taxon>Tardigrada</taxon>
        <taxon>Eutardigrada</taxon>
        <taxon>Parachela</taxon>
        <taxon>Hypsibioidea</taxon>
        <taxon>Ramazzottiidae</taxon>
        <taxon>Ramazzottius</taxon>
    </lineage>
</organism>
<accession>A0A1D1URE4</accession>
<dbReference type="GO" id="GO:0031012">
    <property type="term" value="C:extracellular matrix"/>
    <property type="evidence" value="ECO:0007669"/>
    <property type="project" value="TreeGrafter"/>
</dbReference>
<feature type="non-terminal residue" evidence="2">
    <location>
        <position position="1"/>
    </location>
</feature>
<gene>
    <name evidence="2" type="primary">RvY_04365</name>
    <name evidence="2" type="synonym">RvY_04365.2</name>
    <name evidence="2" type="ORF">RvY_04365-2</name>
</gene>
<dbReference type="InterPro" id="IPR036691">
    <property type="entry name" value="Endo/exonu/phosph_ase_sf"/>
</dbReference>
<dbReference type="PANTHER" id="PTHR33395:SF22">
    <property type="entry name" value="REVERSE TRANSCRIPTASE DOMAIN-CONTAINING PROTEIN"/>
    <property type="match status" value="1"/>
</dbReference>
<dbReference type="STRING" id="947166.A0A1D1URE4"/>
<evidence type="ECO:0000313" key="3">
    <source>
        <dbReference type="Proteomes" id="UP000186922"/>
    </source>
</evidence>
<dbReference type="PANTHER" id="PTHR33395">
    <property type="entry name" value="TRANSCRIPTASE, PUTATIVE-RELATED-RELATED"/>
    <property type="match status" value="1"/>
</dbReference>
<protein>
    <recommendedName>
        <fullName evidence="1">Endonuclease/exonuclease/phosphatase domain-containing protein</fullName>
    </recommendedName>
</protein>